<reference evidence="1" key="1">
    <citation type="submission" date="2022-11" db="EMBL/GenBank/DDBJ databases">
        <authorList>
            <person name="Morgan W.R."/>
            <person name="Tartar A."/>
        </authorList>
    </citation>
    <scope>NUCLEOTIDE SEQUENCE</scope>
    <source>
        <strain evidence="1">ARSEF 373</strain>
    </source>
</reference>
<name>A0AAV2ZA74_9STRA</name>
<dbReference type="EMBL" id="DAKRPA010000030">
    <property type="protein sequence ID" value="DBA02537.1"/>
    <property type="molecule type" value="Genomic_DNA"/>
</dbReference>
<accession>A0AAV2ZA74</accession>
<comment type="caution">
    <text evidence="1">The sequence shown here is derived from an EMBL/GenBank/DDBJ whole genome shotgun (WGS) entry which is preliminary data.</text>
</comment>
<proteinExistence type="predicted"/>
<dbReference type="PANTHER" id="PTHR34415:SF1">
    <property type="entry name" value="INTEGRASE CATALYTIC DOMAIN-CONTAINING PROTEIN"/>
    <property type="match status" value="1"/>
</dbReference>
<dbReference type="Proteomes" id="UP001146120">
    <property type="component" value="Unassembled WGS sequence"/>
</dbReference>
<dbReference type="PANTHER" id="PTHR34415">
    <property type="entry name" value="INTEGRASE CATALYTIC DOMAIN-CONTAINING PROTEIN"/>
    <property type="match status" value="1"/>
</dbReference>
<evidence type="ECO:0000313" key="2">
    <source>
        <dbReference type="Proteomes" id="UP001146120"/>
    </source>
</evidence>
<sequence>MATLALLLQSDLTKSRRGVGINNRVVYLVPYVGVVCRDCFFRTYELSVSTLTRLRREIEDGSFSPALHRGRGNTNKRQIDVPWLMEWFLDFAKTVGDVAPVRVRRCERSDVKSIRYTHTEQYTFLPAHVTWRTLHDELKRHIVSEALDVRLPAQDTFRKILKKRYPRVRIRSPRSNVCDTCAIYKGTMSAQATSDETELFGQHTAHARIMRKEHKRNQELSCDDYAVLTMDSLKP</sequence>
<reference evidence="1" key="2">
    <citation type="journal article" date="2023" name="Microbiol Resour">
        <title>Decontamination and Annotation of the Draft Genome Sequence of the Oomycete Lagenidium giganteum ARSEF 373.</title>
        <authorList>
            <person name="Morgan W.R."/>
            <person name="Tartar A."/>
        </authorList>
    </citation>
    <scope>NUCLEOTIDE SEQUENCE</scope>
    <source>
        <strain evidence="1">ARSEF 373</strain>
    </source>
</reference>
<organism evidence="1 2">
    <name type="scientific">Lagenidium giganteum</name>
    <dbReference type="NCBI Taxonomy" id="4803"/>
    <lineage>
        <taxon>Eukaryota</taxon>
        <taxon>Sar</taxon>
        <taxon>Stramenopiles</taxon>
        <taxon>Oomycota</taxon>
        <taxon>Peronosporomycetes</taxon>
        <taxon>Pythiales</taxon>
        <taxon>Pythiaceae</taxon>
    </lineage>
</organism>
<evidence type="ECO:0000313" key="1">
    <source>
        <dbReference type="EMBL" id="DBA02537.1"/>
    </source>
</evidence>
<gene>
    <name evidence="1" type="ORF">N0F65_011009</name>
</gene>
<dbReference type="AlphaFoldDB" id="A0AAV2ZA74"/>
<protein>
    <submittedName>
        <fullName evidence="1">Uncharacterized protein</fullName>
    </submittedName>
</protein>
<keyword evidence="2" id="KW-1185">Reference proteome</keyword>